<keyword evidence="13" id="KW-0511">Multifunctional enzyme</keyword>
<evidence type="ECO:0000256" key="2">
    <source>
        <dbReference type="ARBA" id="ARBA00002364"/>
    </source>
</evidence>
<evidence type="ECO:0000256" key="8">
    <source>
        <dbReference type="ARBA" id="ARBA00022490"/>
    </source>
</evidence>
<proteinExistence type="predicted"/>
<evidence type="ECO:0000313" key="20">
    <source>
        <dbReference type="EMBL" id="MBU3161194.1"/>
    </source>
</evidence>
<name>A0ABS6BX71_9CLOT</name>
<evidence type="ECO:0000256" key="11">
    <source>
        <dbReference type="ARBA" id="ARBA00023222"/>
    </source>
</evidence>
<comment type="caution">
    <text evidence="20">The sequence shown here is derived from an EMBL/GenBank/DDBJ whole genome shotgun (WGS) entry which is preliminary data.</text>
</comment>
<evidence type="ECO:0000256" key="1">
    <source>
        <dbReference type="ARBA" id="ARBA00000824"/>
    </source>
</evidence>
<keyword evidence="10" id="KW-0057">Aromatic amino acid biosynthesis</keyword>
<keyword evidence="21" id="KW-1185">Reference proteome</keyword>
<evidence type="ECO:0000256" key="15">
    <source>
        <dbReference type="ARBA" id="ARBA00031520"/>
    </source>
</evidence>
<feature type="domain" description="Prephenate dehydratase" evidence="18">
    <location>
        <begin position="106"/>
        <end position="283"/>
    </location>
</feature>
<comment type="function">
    <text evidence="2">Catalyzes the Claisen rearrangement of chorismate to prephenate and the decarboxylation/dehydration of prephenate to phenylpyruvate.</text>
</comment>
<protein>
    <recommendedName>
        <fullName evidence="6">Bifunctional chorismate mutase/prephenate dehydratase</fullName>
        <ecNumber evidence="5">4.2.1.51</ecNumber>
    </recommendedName>
    <alternativeName>
        <fullName evidence="15">Chorismate mutase-prephenate dehydratase</fullName>
    </alternativeName>
    <alternativeName>
        <fullName evidence="7">Prephenate dehydratase</fullName>
    </alternativeName>
    <alternativeName>
        <fullName evidence="14">p-protein</fullName>
    </alternativeName>
</protein>
<dbReference type="CDD" id="cd13631">
    <property type="entry name" value="PBP2_Ct-PDT_like"/>
    <property type="match status" value="1"/>
</dbReference>
<dbReference type="EC" id="4.2.1.51" evidence="5"/>
<evidence type="ECO:0000256" key="16">
    <source>
        <dbReference type="ARBA" id="ARBA00047848"/>
    </source>
</evidence>
<accession>A0ABS6BX71</accession>
<dbReference type="PROSITE" id="PS51671">
    <property type="entry name" value="ACT"/>
    <property type="match status" value="1"/>
</dbReference>
<dbReference type="CDD" id="cd04905">
    <property type="entry name" value="ACT_CM-PDT"/>
    <property type="match status" value="1"/>
</dbReference>
<comment type="catalytic activity">
    <reaction evidence="16">
        <text>prephenate + H(+) = 3-phenylpyruvate + CO2 + H2O</text>
        <dbReference type="Rhea" id="RHEA:21648"/>
        <dbReference type="ChEBI" id="CHEBI:15377"/>
        <dbReference type="ChEBI" id="CHEBI:15378"/>
        <dbReference type="ChEBI" id="CHEBI:16526"/>
        <dbReference type="ChEBI" id="CHEBI:18005"/>
        <dbReference type="ChEBI" id="CHEBI:29934"/>
        <dbReference type="EC" id="4.2.1.51"/>
    </reaction>
</comment>
<evidence type="ECO:0000256" key="6">
    <source>
        <dbReference type="ARBA" id="ARBA00014401"/>
    </source>
</evidence>
<dbReference type="InterPro" id="IPR011279">
    <property type="entry name" value="Chorismate_mutase_GmP"/>
</dbReference>
<evidence type="ECO:0000256" key="3">
    <source>
        <dbReference type="ARBA" id="ARBA00004496"/>
    </source>
</evidence>
<dbReference type="InterPro" id="IPR001086">
    <property type="entry name" value="Preph_deHydtase"/>
</dbReference>
<dbReference type="Pfam" id="PF01817">
    <property type="entry name" value="CM_2"/>
    <property type="match status" value="1"/>
</dbReference>
<dbReference type="GO" id="GO:0004664">
    <property type="term" value="F:prephenate dehydratase activity"/>
    <property type="evidence" value="ECO:0007669"/>
    <property type="project" value="UniProtKB-EC"/>
</dbReference>
<dbReference type="PROSITE" id="PS51171">
    <property type="entry name" value="PREPHENATE_DEHYDR_3"/>
    <property type="match status" value="1"/>
</dbReference>
<evidence type="ECO:0000256" key="12">
    <source>
        <dbReference type="ARBA" id="ARBA00023239"/>
    </source>
</evidence>
<keyword evidence="12 20" id="KW-0456">Lyase</keyword>
<evidence type="ECO:0000313" key="21">
    <source>
        <dbReference type="Proteomes" id="UP000776252"/>
    </source>
</evidence>
<evidence type="ECO:0000259" key="18">
    <source>
        <dbReference type="PROSITE" id="PS51171"/>
    </source>
</evidence>
<evidence type="ECO:0000256" key="10">
    <source>
        <dbReference type="ARBA" id="ARBA00023141"/>
    </source>
</evidence>
<dbReference type="SMART" id="SM00830">
    <property type="entry name" value="CM_2"/>
    <property type="match status" value="1"/>
</dbReference>
<feature type="domain" description="Chorismate mutase" evidence="17">
    <location>
        <begin position="3"/>
        <end position="93"/>
    </location>
</feature>
<feature type="domain" description="ACT" evidence="19">
    <location>
        <begin position="295"/>
        <end position="372"/>
    </location>
</feature>
<dbReference type="InterPro" id="IPR002701">
    <property type="entry name" value="CM_II_prokaryot"/>
</dbReference>
<dbReference type="InterPro" id="IPR002912">
    <property type="entry name" value="ACT_dom"/>
</dbReference>
<reference evidence="20 21" key="1">
    <citation type="submission" date="2021-06" db="EMBL/GenBank/DDBJ databases">
        <title>Clostridia strains as spoilage organisms.</title>
        <authorList>
            <person name="Wambui J."/>
            <person name="Stephan R."/>
            <person name="Stevens M.J.A."/>
        </authorList>
    </citation>
    <scope>NUCLEOTIDE SEQUENCE [LARGE SCALE GENOMIC DNA]</scope>
    <source>
        <strain evidence="20 21">DSM 14204</strain>
    </source>
</reference>
<dbReference type="RefSeq" id="WP_216150933.1">
    <property type="nucleotide sequence ID" value="NZ_JAHLDV010000051.1"/>
</dbReference>
<sequence>MSNLDNLNIDDLRNKIDKIDASLVSLFEKRMETVLKVAEYKKINGIAILNQGREEAVIKKNLDIVKNKDLYSEVEEFFKSVMRISRGFQDRALNKSQVVPTDKNLIVGFYGVTGSFSEQALKEYFGEKVDTKEISEFEDIFLELKYGKINYGVIPIENSSTGAISEVYDLLNKYDFYITGEKYLKISQNLMGIKGSTLDKIKDVYSHPQGLEQSMEFLKGYPQWNLVPYKSTAKSAELVKDKNDKTLAAIASTKAAEIYDLEILQKNVNSNATNMTRFVVIGKEMESNNKSNKISLVLSTTHTAGSLYHVLKHFAENNINLMKIESRPIKEKPWEYFFYIDFQGNINEDKILHAIDLIKNNSRYFKILGNYRSEIINI</sequence>
<keyword evidence="11" id="KW-0584">Phenylalanine biosynthesis</keyword>
<comment type="pathway">
    <text evidence="4">Amino-acid biosynthesis; L-phenylalanine biosynthesis; phenylpyruvate from prephenate: step 1/1.</text>
</comment>
<dbReference type="NCBIfam" id="TIGR01805">
    <property type="entry name" value="CM_mono_grmpos"/>
    <property type="match status" value="1"/>
</dbReference>
<evidence type="ECO:0000256" key="13">
    <source>
        <dbReference type="ARBA" id="ARBA00023268"/>
    </source>
</evidence>
<dbReference type="PROSITE" id="PS51168">
    <property type="entry name" value="CHORISMATE_MUT_2"/>
    <property type="match status" value="1"/>
</dbReference>
<keyword evidence="9" id="KW-0028">Amino-acid biosynthesis</keyword>
<evidence type="ECO:0000256" key="4">
    <source>
        <dbReference type="ARBA" id="ARBA00004741"/>
    </source>
</evidence>
<dbReference type="Proteomes" id="UP000776252">
    <property type="component" value="Unassembled WGS sequence"/>
</dbReference>
<evidence type="ECO:0000256" key="7">
    <source>
        <dbReference type="ARBA" id="ARBA00021872"/>
    </source>
</evidence>
<evidence type="ECO:0000259" key="19">
    <source>
        <dbReference type="PROSITE" id="PS51671"/>
    </source>
</evidence>
<evidence type="ECO:0000259" key="17">
    <source>
        <dbReference type="PROSITE" id="PS51168"/>
    </source>
</evidence>
<dbReference type="PANTHER" id="PTHR21022:SF19">
    <property type="entry name" value="PREPHENATE DEHYDRATASE-RELATED"/>
    <property type="match status" value="1"/>
</dbReference>
<dbReference type="NCBIfam" id="NF008865">
    <property type="entry name" value="PRK11898.1"/>
    <property type="match status" value="1"/>
</dbReference>
<keyword evidence="8" id="KW-0963">Cytoplasm</keyword>
<comment type="catalytic activity">
    <reaction evidence="1">
        <text>chorismate = prephenate</text>
        <dbReference type="Rhea" id="RHEA:13897"/>
        <dbReference type="ChEBI" id="CHEBI:29748"/>
        <dbReference type="ChEBI" id="CHEBI:29934"/>
        <dbReference type="EC" id="5.4.99.5"/>
    </reaction>
</comment>
<evidence type="ECO:0000256" key="5">
    <source>
        <dbReference type="ARBA" id="ARBA00013147"/>
    </source>
</evidence>
<dbReference type="InterPro" id="IPR008242">
    <property type="entry name" value="Chor_mutase/pphenate_deHydtase"/>
</dbReference>
<dbReference type="EMBL" id="JAHLDV010000051">
    <property type="protein sequence ID" value="MBU3161194.1"/>
    <property type="molecule type" value="Genomic_DNA"/>
</dbReference>
<organism evidence="20 21">
    <name type="scientific">Clostridium frigoris</name>
    <dbReference type="NCBI Taxonomy" id="205327"/>
    <lineage>
        <taxon>Bacteria</taxon>
        <taxon>Bacillati</taxon>
        <taxon>Bacillota</taxon>
        <taxon>Clostridia</taxon>
        <taxon>Eubacteriales</taxon>
        <taxon>Clostridiaceae</taxon>
        <taxon>Clostridium</taxon>
    </lineage>
</organism>
<comment type="subcellular location">
    <subcellularLocation>
        <location evidence="3">Cytoplasm</location>
    </subcellularLocation>
</comment>
<evidence type="ECO:0000256" key="9">
    <source>
        <dbReference type="ARBA" id="ARBA00022605"/>
    </source>
</evidence>
<dbReference type="Pfam" id="PF00800">
    <property type="entry name" value="PDT"/>
    <property type="match status" value="1"/>
</dbReference>
<dbReference type="PIRSF" id="PIRSF001500">
    <property type="entry name" value="Chor_mut_pdt_Ppr"/>
    <property type="match status" value="1"/>
</dbReference>
<evidence type="ECO:0000256" key="14">
    <source>
        <dbReference type="ARBA" id="ARBA00031175"/>
    </source>
</evidence>
<dbReference type="PANTHER" id="PTHR21022">
    <property type="entry name" value="PREPHENATE DEHYDRATASE P PROTEIN"/>
    <property type="match status" value="1"/>
</dbReference>
<gene>
    <name evidence="20" type="primary">pheA</name>
    <name evidence="20" type="ORF">KPL37_15855</name>
</gene>